<feature type="compositionally biased region" description="Polar residues" evidence="12">
    <location>
        <begin position="27"/>
        <end position="41"/>
    </location>
</feature>
<dbReference type="PANTHER" id="PTHR24329">
    <property type="entry name" value="HOMEOBOX PROTEIN ARISTALESS"/>
    <property type="match status" value="1"/>
</dbReference>
<organism evidence="14 15">
    <name type="scientific">Anguilla anguilla</name>
    <name type="common">European freshwater eel</name>
    <name type="synonym">Muraena anguilla</name>
    <dbReference type="NCBI Taxonomy" id="7936"/>
    <lineage>
        <taxon>Eukaryota</taxon>
        <taxon>Metazoa</taxon>
        <taxon>Chordata</taxon>
        <taxon>Craniata</taxon>
        <taxon>Vertebrata</taxon>
        <taxon>Euteleostomi</taxon>
        <taxon>Actinopterygii</taxon>
        <taxon>Neopterygii</taxon>
        <taxon>Teleostei</taxon>
        <taxon>Anguilliformes</taxon>
        <taxon>Anguillidae</taxon>
        <taxon>Anguilla</taxon>
    </lineage>
</organism>
<dbReference type="PROSITE" id="PS00027">
    <property type="entry name" value="HOMEOBOX_1"/>
    <property type="match status" value="1"/>
</dbReference>
<evidence type="ECO:0000313" key="15">
    <source>
        <dbReference type="Proteomes" id="UP001044222"/>
    </source>
</evidence>
<dbReference type="InterPro" id="IPR017970">
    <property type="entry name" value="Homeobox_CS"/>
</dbReference>
<dbReference type="GO" id="GO:0000981">
    <property type="term" value="F:DNA-binding transcription factor activity, RNA polymerase II-specific"/>
    <property type="evidence" value="ECO:0007669"/>
    <property type="project" value="InterPro"/>
</dbReference>
<name>A0A9D3MD75_ANGAN</name>
<evidence type="ECO:0000256" key="1">
    <source>
        <dbReference type="ARBA" id="ARBA00004123"/>
    </source>
</evidence>
<evidence type="ECO:0000256" key="6">
    <source>
        <dbReference type="ARBA" id="ARBA00023163"/>
    </source>
</evidence>
<feature type="DNA-binding region" description="Homeobox" evidence="10">
    <location>
        <begin position="147"/>
        <end position="206"/>
    </location>
</feature>
<keyword evidence="4 10" id="KW-0371">Homeobox</keyword>
<dbReference type="SMART" id="SM00389">
    <property type="entry name" value="HOX"/>
    <property type="match status" value="1"/>
</dbReference>
<evidence type="ECO:0000256" key="12">
    <source>
        <dbReference type="SAM" id="MobiDB-lite"/>
    </source>
</evidence>
<evidence type="ECO:0000256" key="4">
    <source>
        <dbReference type="ARBA" id="ARBA00023155"/>
    </source>
</evidence>
<protein>
    <recommendedName>
        <fullName evidence="9">Intestine-specific homeobox</fullName>
    </recommendedName>
</protein>
<keyword evidence="15" id="KW-1185">Reference proteome</keyword>
<evidence type="ECO:0000259" key="13">
    <source>
        <dbReference type="PROSITE" id="PS50071"/>
    </source>
</evidence>
<comment type="function">
    <text evidence="8">Transcription factor that regulates gene expression in intestine. May participate in vitamin A metabolism most likely by regulating BCO1 expression in the intestine.</text>
</comment>
<feature type="region of interest" description="Disordered" evidence="12">
    <location>
        <begin position="289"/>
        <end position="308"/>
    </location>
</feature>
<keyword evidence="3 10" id="KW-0238">DNA-binding</keyword>
<evidence type="ECO:0000256" key="5">
    <source>
        <dbReference type="ARBA" id="ARBA00023159"/>
    </source>
</evidence>
<gene>
    <name evidence="14" type="ORF">ANANG_G00143630</name>
</gene>
<dbReference type="InterPro" id="IPR009057">
    <property type="entry name" value="Homeodomain-like_sf"/>
</dbReference>
<feature type="compositionally biased region" description="Polar residues" evidence="12">
    <location>
        <begin position="1"/>
        <end position="10"/>
    </location>
</feature>
<keyword evidence="6" id="KW-0804">Transcription</keyword>
<dbReference type="FunFam" id="1.10.10.60:FF:000369">
    <property type="entry name" value="Intestine specific homeobox"/>
    <property type="match status" value="1"/>
</dbReference>
<dbReference type="Gene3D" id="1.10.10.60">
    <property type="entry name" value="Homeodomain-like"/>
    <property type="match status" value="1"/>
</dbReference>
<evidence type="ECO:0000256" key="10">
    <source>
        <dbReference type="PROSITE-ProRule" id="PRU00108"/>
    </source>
</evidence>
<keyword evidence="7 10" id="KW-0539">Nucleus</keyword>
<evidence type="ECO:0000256" key="2">
    <source>
        <dbReference type="ARBA" id="ARBA00023015"/>
    </source>
</evidence>
<accession>A0A9D3MD75</accession>
<evidence type="ECO:0000256" key="9">
    <source>
        <dbReference type="ARBA" id="ARBA00067428"/>
    </source>
</evidence>
<keyword evidence="5" id="KW-0010">Activator</keyword>
<evidence type="ECO:0000256" key="8">
    <source>
        <dbReference type="ARBA" id="ARBA00055445"/>
    </source>
</evidence>
<dbReference type="PROSITE" id="PS50071">
    <property type="entry name" value="HOMEOBOX_2"/>
    <property type="match status" value="1"/>
</dbReference>
<feature type="domain" description="Homeobox" evidence="13">
    <location>
        <begin position="145"/>
        <end position="205"/>
    </location>
</feature>
<comment type="caution">
    <text evidence="14">The sequence shown here is derived from an EMBL/GenBank/DDBJ whole genome shotgun (WGS) entry which is preliminary data.</text>
</comment>
<dbReference type="GO" id="GO:0000977">
    <property type="term" value="F:RNA polymerase II transcription regulatory region sequence-specific DNA binding"/>
    <property type="evidence" value="ECO:0007669"/>
    <property type="project" value="TreeGrafter"/>
</dbReference>
<dbReference type="Proteomes" id="UP001044222">
    <property type="component" value="Chromosome 7"/>
</dbReference>
<dbReference type="AlphaFoldDB" id="A0A9D3MD75"/>
<dbReference type="EMBL" id="JAFIRN010000007">
    <property type="protein sequence ID" value="KAG5845857.1"/>
    <property type="molecule type" value="Genomic_DNA"/>
</dbReference>
<evidence type="ECO:0000256" key="7">
    <source>
        <dbReference type="ARBA" id="ARBA00023242"/>
    </source>
</evidence>
<feature type="region of interest" description="Disordered" evidence="12">
    <location>
        <begin position="1"/>
        <end position="41"/>
    </location>
</feature>
<evidence type="ECO:0000256" key="11">
    <source>
        <dbReference type="RuleBase" id="RU000682"/>
    </source>
</evidence>
<dbReference type="SUPFAM" id="SSF46689">
    <property type="entry name" value="Homeodomain-like"/>
    <property type="match status" value="1"/>
</dbReference>
<evidence type="ECO:0000256" key="3">
    <source>
        <dbReference type="ARBA" id="ARBA00023125"/>
    </source>
</evidence>
<dbReference type="GO" id="GO:0005634">
    <property type="term" value="C:nucleus"/>
    <property type="evidence" value="ECO:0007669"/>
    <property type="project" value="UniProtKB-SubCell"/>
</dbReference>
<dbReference type="InterPro" id="IPR050649">
    <property type="entry name" value="Paired_Homeobox_TFs"/>
</dbReference>
<dbReference type="InterPro" id="IPR001356">
    <property type="entry name" value="HD"/>
</dbReference>
<dbReference type="PANTHER" id="PTHR24329:SF362">
    <property type="entry name" value="INTESTINE-SPECIFIC HOMEOBOX"/>
    <property type="match status" value="1"/>
</dbReference>
<reference evidence="14" key="1">
    <citation type="submission" date="2021-01" db="EMBL/GenBank/DDBJ databases">
        <title>A chromosome-scale assembly of European eel, Anguilla anguilla.</title>
        <authorList>
            <person name="Henkel C."/>
            <person name="Jong-Raadsen S.A."/>
            <person name="Dufour S."/>
            <person name="Weltzien F.-A."/>
            <person name="Palstra A.P."/>
            <person name="Pelster B."/>
            <person name="Spaink H.P."/>
            <person name="Van Den Thillart G.E."/>
            <person name="Jansen H."/>
            <person name="Zahm M."/>
            <person name="Klopp C."/>
            <person name="Cedric C."/>
            <person name="Louis A."/>
            <person name="Berthelot C."/>
            <person name="Parey E."/>
            <person name="Roest Crollius H."/>
            <person name="Montfort J."/>
            <person name="Robinson-Rechavi M."/>
            <person name="Bucao C."/>
            <person name="Bouchez O."/>
            <person name="Gislard M."/>
            <person name="Lluch J."/>
            <person name="Milhes M."/>
            <person name="Lampietro C."/>
            <person name="Lopez Roques C."/>
            <person name="Donnadieu C."/>
            <person name="Braasch I."/>
            <person name="Desvignes T."/>
            <person name="Postlethwait J."/>
            <person name="Bobe J."/>
            <person name="Guiguen Y."/>
            <person name="Dirks R."/>
        </authorList>
    </citation>
    <scope>NUCLEOTIDE SEQUENCE</scope>
    <source>
        <strain evidence="14">Tag_6206</strain>
        <tissue evidence="14">Liver</tissue>
    </source>
</reference>
<feature type="compositionally biased region" description="Polar residues" evidence="12">
    <location>
        <begin position="290"/>
        <end position="308"/>
    </location>
</feature>
<keyword evidence="2" id="KW-0805">Transcription regulation</keyword>
<proteinExistence type="predicted"/>
<dbReference type="CDD" id="cd00086">
    <property type="entry name" value="homeodomain"/>
    <property type="match status" value="1"/>
</dbReference>
<sequence>MPLLQGSSRLQPLPLLNGGSQNQNQNPAGTGTSASPKTLSHSIEQILRKPSCLGADVRRKTEAAPVSEGAGGCKARKCPAKPAAQDREDALYELRVTGWIAGHPSDHRQGYPVLSEQEAEHKDETRLKGVQEEGVSFQVANAERRGRRRVRTTFTTAQLEELEKVFQVTHYPDVQTRDQLASLTQLPEGKVQIWFQNRRAKWRKIESLGDFGGLQDLTVTDQVSVLQHGFPLKCERMVLPPPLIGPRQLQSYPLQHKLRLCGLSPLPNGYFSCYVPKVHPHLVSYPPSQPRTLSWQPPQGATLSDSFS</sequence>
<evidence type="ECO:0000313" key="14">
    <source>
        <dbReference type="EMBL" id="KAG5845857.1"/>
    </source>
</evidence>
<comment type="subcellular location">
    <subcellularLocation>
        <location evidence="1 10 11">Nucleus</location>
    </subcellularLocation>
</comment>
<dbReference type="Pfam" id="PF00046">
    <property type="entry name" value="Homeodomain"/>
    <property type="match status" value="1"/>
</dbReference>